<proteinExistence type="predicted"/>
<feature type="region of interest" description="Disordered" evidence="1">
    <location>
        <begin position="105"/>
        <end position="143"/>
    </location>
</feature>
<evidence type="ECO:0000256" key="2">
    <source>
        <dbReference type="SAM" id="Phobius"/>
    </source>
</evidence>
<evidence type="ECO:0000256" key="1">
    <source>
        <dbReference type="SAM" id="MobiDB-lite"/>
    </source>
</evidence>
<dbReference type="RefSeq" id="WP_380901103.1">
    <property type="nucleotide sequence ID" value="NZ_JBHUFU010000009.1"/>
</dbReference>
<dbReference type="PROSITE" id="PS50231">
    <property type="entry name" value="RICIN_B_LECTIN"/>
    <property type="match status" value="1"/>
</dbReference>
<evidence type="ECO:0000313" key="4">
    <source>
        <dbReference type="Proteomes" id="UP001597365"/>
    </source>
</evidence>
<feature type="region of interest" description="Disordered" evidence="1">
    <location>
        <begin position="1"/>
        <end position="22"/>
    </location>
</feature>
<sequence length="345" mass="36378">MQESHGQQRQIGRETPDPSHAATAEEYVAALRALKDWSKLTYRQLSARAEAAGEVLPHSTLAGSLSRTTLPRRDVVKALVRACGCDEEAMAAWMSAYDRAAAAQVAGHPAETGPPDRQGPAAGAGGRAGEAAAPDAGVGGRRPGRFRPVALRPRLWAVVGTSLSAVLVAGVLVALTVMEDGTGRPSAAPPDRPPVGDVRIRAAHTGMCVTEGRERNGRTDRPLAVQRDCGAVKGLPPRVALEALGSGVYQIVWVHPEHGPGCLQVDDGGLQDGLLVAPHDCDTTAPHQRFLLEPVDGPGPRRFQVRPTHSGKCLGFVDPMTEEGAEWVQTTCTGTADQEFFVESA</sequence>
<keyword evidence="4" id="KW-1185">Reference proteome</keyword>
<dbReference type="InterPro" id="IPR035992">
    <property type="entry name" value="Ricin_B-like_lectins"/>
</dbReference>
<reference evidence="4" key="1">
    <citation type="journal article" date="2019" name="Int. J. Syst. Evol. Microbiol.">
        <title>The Global Catalogue of Microorganisms (GCM) 10K type strain sequencing project: providing services to taxonomists for standard genome sequencing and annotation.</title>
        <authorList>
            <consortium name="The Broad Institute Genomics Platform"/>
            <consortium name="The Broad Institute Genome Sequencing Center for Infectious Disease"/>
            <person name="Wu L."/>
            <person name="Ma J."/>
        </authorList>
    </citation>
    <scope>NUCLEOTIDE SEQUENCE [LARGE SCALE GENOMIC DNA]</scope>
    <source>
        <strain evidence="4">CGMCC 4.7455</strain>
    </source>
</reference>
<protein>
    <submittedName>
        <fullName evidence="3">XRE family transcriptional regulator</fullName>
    </submittedName>
</protein>
<comment type="caution">
    <text evidence="3">The sequence shown here is derived from an EMBL/GenBank/DDBJ whole genome shotgun (WGS) entry which is preliminary data.</text>
</comment>
<dbReference type="EMBL" id="JBHUFU010000009">
    <property type="protein sequence ID" value="MFD1831310.1"/>
    <property type="molecule type" value="Genomic_DNA"/>
</dbReference>
<keyword evidence="2" id="KW-1133">Transmembrane helix</keyword>
<accession>A0ABW4PMW3</accession>
<feature type="compositionally biased region" description="Polar residues" evidence="1">
    <location>
        <begin position="1"/>
        <end position="10"/>
    </location>
</feature>
<keyword evidence="2" id="KW-0812">Transmembrane</keyword>
<keyword evidence="2" id="KW-0472">Membrane</keyword>
<evidence type="ECO:0000313" key="3">
    <source>
        <dbReference type="EMBL" id="MFD1831310.1"/>
    </source>
</evidence>
<dbReference type="Gene3D" id="2.80.10.50">
    <property type="match status" value="1"/>
</dbReference>
<feature type="transmembrane region" description="Helical" evidence="2">
    <location>
        <begin position="155"/>
        <end position="178"/>
    </location>
</feature>
<dbReference type="Proteomes" id="UP001597365">
    <property type="component" value="Unassembled WGS sequence"/>
</dbReference>
<organism evidence="3 4">
    <name type="scientific">Streptomyces desertarenae</name>
    <dbReference type="NCBI Taxonomy" id="2666184"/>
    <lineage>
        <taxon>Bacteria</taxon>
        <taxon>Bacillati</taxon>
        <taxon>Actinomycetota</taxon>
        <taxon>Actinomycetes</taxon>
        <taxon>Kitasatosporales</taxon>
        <taxon>Streptomycetaceae</taxon>
        <taxon>Streptomyces</taxon>
    </lineage>
</organism>
<gene>
    <name evidence="3" type="ORF">ACFSJS_16820</name>
</gene>
<name>A0ABW4PMW3_9ACTN</name>
<dbReference type="SUPFAM" id="SSF50370">
    <property type="entry name" value="Ricin B-like lectins"/>
    <property type="match status" value="1"/>
</dbReference>